<name>A0A9K3D537_9EUKA</name>
<organism evidence="2 3">
    <name type="scientific">Kipferlia bialata</name>
    <dbReference type="NCBI Taxonomy" id="797122"/>
    <lineage>
        <taxon>Eukaryota</taxon>
        <taxon>Metamonada</taxon>
        <taxon>Carpediemonas-like organisms</taxon>
        <taxon>Kipferlia</taxon>
    </lineage>
</organism>
<dbReference type="AlphaFoldDB" id="A0A9K3D537"/>
<dbReference type="InterPro" id="IPR001494">
    <property type="entry name" value="Importin-beta_N"/>
</dbReference>
<accession>A0A9K3D537</accession>
<dbReference type="InterPro" id="IPR011989">
    <property type="entry name" value="ARM-like"/>
</dbReference>
<comment type="caution">
    <text evidence="2">The sequence shown here is derived from an EMBL/GenBank/DDBJ whole genome shotgun (WGS) entry which is preliminary data.</text>
</comment>
<dbReference type="SUPFAM" id="SSF48371">
    <property type="entry name" value="ARM repeat"/>
    <property type="match status" value="1"/>
</dbReference>
<protein>
    <recommendedName>
        <fullName evidence="1">Importin N-terminal domain-containing protein</fullName>
    </recommendedName>
</protein>
<dbReference type="Proteomes" id="UP000265618">
    <property type="component" value="Unassembled WGS sequence"/>
</dbReference>
<evidence type="ECO:0000313" key="3">
    <source>
        <dbReference type="Proteomes" id="UP000265618"/>
    </source>
</evidence>
<dbReference type="GO" id="GO:0006886">
    <property type="term" value="P:intracellular protein transport"/>
    <property type="evidence" value="ECO:0007669"/>
    <property type="project" value="InterPro"/>
</dbReference>
<dbReference type="GO" id="GO:0031267">
    <property type="term" value="F:small GTPase binding"/>
    <property type="evidence" value="ECO:0007669"/>
    <property type="project" value="InterPro"/>
</dbReference>
<dbReference type="InterPro" id="IPR016024">
    <property type="entry name" value="ARM-type_fold"/>
</dbReference>
<feature type="non-terminal residue" evidence="2">
    <location>
        <position position="1"/>
    </location>
</feature>
<dbReference type="PROSITE" id="PS50166">
    <property type="entry name" value="IMPORTIN_B_NT"/>
    <property type="match status" value="1"/>
</dbReference>
<dbReference type="EMBL" id="BDIP01003580">
    <property type="protein sequence ID" value="GIQ87880.1"/>
    <property type="molecule type" value="Genomic_DNA"/>
</dbReference>
<evidence type="ECO:0000313" key="2">
    <source>
        <dbReference type="EMBL" id="GIQ87880.1"/>
    </source>
</evidence>
<dbReference type="Pfam" id="PF03810">
    <property type="entry name" value="IBN_N"/>
    <property type="match status" value="1"/>
</dbReference>
<reference evidence="2 3" key="1">
    <citation type="journal article" date="2018" name="PLoS ONE">
        <title>The draft genome of Kipferlia bialata reveals reductive genome evolution in fornicate parasites.</title>
        <authorList>
            <person name="Tanifuji G."/>
            <person name="Takabayashi S."/>
            <person name="Kume K."/>
            <person name="Takagi M."/>
            <person name="Nakayama T."/>
            <person name="Kamikawa R."/>
            <person name="Inagaki Y."/>
            <person name="Hashimoto T."/>
        </authorList>
    </citation>
    <scope>NUCLEOTIDE SEQUENCE [LARGE SCALE GENOMIC DNA]</scope>
    <source>
        <strain evidence="2">NY0173</strain>
    </source>
</reference>
<sequence>MNNTAQLHDILCQSLSHEEQARKHAEGQIHSFMGSPGAVIGLFQLLSSESTSAVGRQVASVFFRKLVLTKWPTSDEQTIITAQEQEQ</sequence>
<keyword evidence="3" id="KW-1185">Reference proteome</keyword>
<gene>
    <name evidence="2" type="ORF">KIPB_010014</name>
</gene>
<evidence type="ECO:0000259" key="1">
    <source>
        <dbReference type="PROSITE" id="PS50166"/>
    </source>
</evidence>
<proteinExistence type="predicted"/>
<feature type="domain" description="Importin N-terminal" evidence="1">
    <location>
        <begin position="25"/>
        <end position="87"/>
    </location>
</feature>
<dbReference type="Gene3D" id="1.25.10.10">
    <property type="entry name" value="Leucine-rich Repeat Variant"/>
    <property type="match status" value="1"/>
</dbReference>